<dbReference type="Proteomes" id="UP001234178">
    <property type="component" value="Unassembled WGS sequence"/>
</dbReference>
<proteinExistence type="predicted"/>
<accession>A0ABR0AY44</accession>
<sequence length="110" mass="12727">MKKIQEKDVLVSRCAPNAGNIEKLKLVGNPLFKFWFDFANKMRNESLSHSTSVDLTHPKKGETRVMSWARSPKRDPYLGTRGFKRTLQADPTRPVWCKKTKIQQKKSSLH</sequence>
<comment type="caution">
    <text evidence="1">The sequence shown here is derived from an EMBL/GenBank/DDBJ whole genome shotgun (WGS) entry which is preliminary data.</text>
</comment>
<organism evidence="1 2">
    <name type="scientific">Daphnia magna</name>
    <dbReference type="NCBI Taxonomy" id="35525"/>
    <lineage>
        <taxon>Eukaryota</taxon>
        <taxon>Metazoa</taxon>
        <taxon>Ecdysozoa</taxon>
        <taxon>Arthropoda</taxon>
        <taxon>Crustacea</taxon>
        <taxon>Branchiopoda</taxon>
        <taxon>Diplostraca</taxon>
        <taxon>Cladocera</taxon>
        <taxon>Anomopoda</taxon>
        <taxon>Daphniidae</taxon>
        <taxon>Daphnia</taxon>
    </lineage>
</organism>
<reference evidence="1 2" key="1">
    <citation type="journal article" date="2023" name="Nucleic Acids Res.">
        <title>The hologenome of Daphnia magna reveals possible DNA methylation and microbiome-mediated evolution of the host genome.</title>
        <authorList>
            <person name="Chaturvedi A."/>
            <person name="Li X."/>
            <person name="Dhandapani V."/>
            <person name="Marshall H."/>
            <person name="Kissane S."/>
            <person name="Cuenca-Cambronero M."/>
            <person name="Asole G."/>
            <person name="Calvet F."/>
            <person name="Ruiz-Romero M."/>
            <person name="Marangio P."/>
            <person name="Guigo R."/>
            <person name="Rago D."/>
            <person name="Mirbahai L."/>
            <person name="Eastwood N."/>
            <person name="Colbourne J.K."/>
            <person name="Zhou J."/>
            <person name="Mallon E."/>
            <person name="Orsini L."/>
        </authorList>
    </citation>
    <scope>NUCLEOTIDE SEQUENCE [LARGE SCALE GENOMIC DNA]</scope>
    <source>
        <strain evidence="1">LRV0_1</strain>
    </source>
</reference>
<evidence type="ECO:0000313" key="1">
    <source>
        <dbReference type="EMBL" id="KAK4030063.1"/>
    </source>
</evidence>
<evidence type="ECO:0000313" key="2">
    <source>
        <dbReference type="Proteomes" id="UP001234178"/>
    </source>
</evidence>
<dbReference type="EMBL" id="JAOYFB010000039">
    <property type="protein sequence ID" value="KAK4030063.1"/>
    <property type="molecule type" value="Genomic_DNA"/>
</dbReference>
<protein>
    <submittedName>
        <fullName evidence="1">Uncharacterized protein</fullName>
    </submittedName>
</protein>
<gene>
    <name evidence="1" type="ORF">OUZ56_023021</name>
</gene>
<name>A0ABR0AY44_9CRUS</name>
<keyword evidence="2" id="KW-1185">Reference proteome</keyword>